<evidence type="ECO:0000313" key="9">
    <source>
        <dbReference type="Proteomes" id="UP000451565"/>
    </source>
</evidence>
<feature type="transmembrane region" description="Helical" evidence="7">
    <location>
        <begin position="60"/>
        <end position="86"/>
    </location>
</feature>
<reference evidence="8 9" key="1">
    <citation type="submission" date="2019-10" db="EMBL/GenBank/DDBJ databases">
        <title>Glaciimonas soli sp. nov., a psychrophilic bacterium isolated from the forest soil of a high elevation mountain in Taiwan.</title>
        <authorList>
            <person name="Wang L.-T."/>
            <person name="Shieh W.Y."/>
        </authorList>
    </citation>
    <scope>NUCLEOTIDE SEQUENCE [LARGE SCALE GENOMIC DNA]</scope>
    <source>
        <strain evidence="8 9">GS1</strain>
    </source>
</reference>
<dbReference type="AlphaFoldDB" id="A0A843YMK5"/>
<keyword evidence="6 7" id="KW-0472">Membrane</keyword>
<keyword evidence="9" id="KW-1185">Reference proteome</keyword>
<sequence>MHTDDLGKLVLRATLAILILFHGVSKILSGPGYIVGLLSHAGLPPALAYLVYVGEIVAPLLILFGVWSRIGALIVVVNMLVAFGLVHSKQLMMINDTGGWQLELQGFYLFVAVAVLLLGAGRFSVGGKNGFLN</sequence>
<dbReference type="PANTHER" id="PTHR33452">
    <property type="entry name" value="OXIDOREDUCTASE CATD-RELATED"/>
    <property type="match status" value="1"/>
</dbReference>
<dbReference type="Proteomes" id="UP000451565">
    <property type="component" value="Unassembled WGS sequence"/>
</dbReference>
<feature type="transmembrane region" description="Helical" evidence="7">
    <location>
        <begin position="106"/>
        <end position="125"/>
    </location>
</feature>
<evidence type="ECO:0000313" key="8">
    <source>
        <dbReference type="EMBL" id="MQR00150.1"/>
    </source>
</evidence>
<evidence type="ECO:0000256" key="2">
    <source>
        <dbReference type="ARBA" id="ARBA00006679"/>
    </source>
</evidence>
<evidence type="ECO:0000256" key="6">
    <source>
        <dbReference type="ARBA" id="ARBA00023136"/>
    </source>
</evidence>
<dbReference type="EMBL" id="WINI01000001">
    <property type="protein sequence ID" value="MQR00150.1"/>
    <property type="molecule type" value="Genomic_DNA"/>
</dbReference>
<organism evidence="8 9">
    <name type="scientific">Glaciimonas soli</name>
    <dbReference type="NCBI Taxonomy" id="2590999"/>
    <lineage>
        <taxon>Bacteria</taxon>
        <taxon>Pseudomonadati</taxon>
        <taxon>Pseudomonadota</taxon>
        <taxon>Betaproteobacteria</taxon>
        <taxon>Burkholderiales</taxon>
        <taxon>Oxalobacteraceae</taxon>
        <taxon>Glaciimonas</taxon>
    </lineage>
</organism>
<comment type="similarity">
    <text evidence="2">Belongs to the DoxX family.</text>
</comment>
<dbReference type="GO" id="GO:0005886">
    <property type="term" value="C:plasma membrane"/>
    <property type="evidence" value="ECO:0007669"/>
    <property type="project" value="UniProtKB-SubCell"/>
</dbReference>
<feature type="transmembrane region" description="Helical" evidence="7">
    <location>
        <begin position="9"/>
        <end position="28"/>
    </location>
</feature>
<dbReference type="PANTHER" id="PTHR33452:SF1">
    <property type="entry name" value="INNER MEMBRANE PROTEIN YPHA-RELATED"/>
    <property type="match status" value="1"/>
</dbReference>
<gene>
    <name evidence="8" type="ORF">GEV47_05570</name>
</gene>
<dbReference type="InterPro" id="IPR051907">
    <property type="entry name" value="DoxX-like_oxidoreductase"/>
</dbReference>
<evidence type="ECO:0000256" key="5">
    <source>
        <dbReference type="ARBA" id="ARBA00022989"/>
    </source>
</evidence>
<keyword evidence="5 7" id="KW-1133">Transmembrane helix</keyword>
<dbReference type="RefSeq" id="WP_153233662.1">
    <property type="nucleotide sequence ID" value="NZ_WINI01000001.1"/>
</dbReference>
<name>A0A843YMK5_9BURK</name>
<comment type="caution">
    <text evidence="8">The sequence shown here is derived from an EMBL/GenBank/DDBJ whole genome shotgun (WGS) entry which is preliminary data.</text>
</comment>
<dbReference type="OrthoDB" id="280866at2"/>
<protein>
    <submittedName>
        <fullName evidence="8">DoxX family membrane protein</fullName>
    </submittedName>
</protein>
<proteinExistence type="inferred from homology"/>
<comment type="subcellular location">
    <subcellularLocation>
        <location evidence="1">Cell membrane</location>
        <topology evidence="1">Multi-pass membrane protein</topology>
    </subcellularLocation>
</comment>
<dbReference type="InterPro" id="IPR032808">
    <property type="entry name" value="DoxX"/>
</dbReference>
<evidence type="ECO:0000256" key="3">
    <source>
        <dbReference type="ARBA" id="ARBA00022475"/>
    </source>
</evidence>
<keyword evidence="4 7" id="KW-0812">Transmembrane</keyword>
<accession>A0A843YMK5</accession>
<dbReference type="Pfam" id="PF07681">
    <property type="entry name" value="DoxX"/>
    <property type="match status" value="1"/>
</dbReference>
<keyword evidence="3" id="KW-1003">Cell membrane</keyword>
<evidence type="ECO:0000256" key="1">
    <source>
        <dbReference type="ARBA" id="ARBA00004651"/>
    </source>
</evidence>
<evidence type="ECO:0000256" key="7">
    <source>
        <dbReference type="SAM" id="Phobius"/>
    </source>
</evidence>
<evidence type="ECO:0000256" key="4">
    <source>
        <dbReference type="ARBA" id="ARBA00022692"/>
    </source>
</evidence>